<dbReference type="AlphaFoldDB" id="A0A6M4X3W7"/>
<evidence type="ECO:0000259" key="8">
    <source>
        <dbReference type="Pfam" id="PF17390"/>
    </source>
</evidence>
<dbReference type="GO" id="GO:0005975">
    <property type="term" value="P:carbohydrate metabolic process"/>
    <property type="evidence" value="ECO:0007669"/>
    <property type="project" value="InterPro"/>
</dbReference>
<dbReference type="PIRSF" id="PIRSF010631">
    <property type="entry name" value="A-rhamnsds"/>
    <property type="match status" value="1"/>
</dbReference>
<feature type="compositionally biased region" description="Gly residues" evidence="4">
    <location>
        <begin position="187"/>
        <end position="202"/>
    </location>
</feature>
<dbReference type="InterPro" id="IPR035396">
    <property type="entry name" value="Bac_rhamnosid6H"/>
</dbReference>
<gene>
    <name evidence="9" type="ORF">G9272_35340</name>
</gene>
<evidence type="ECO:0000256" key="2">
    <source>
        <dbReference type="ARBA" id="ARBA00012652"/>
    </source>
</evidence>
<feature type="domain" description="Bacterial alpha-L-rhamnosidase N-terminal" evidence="6">
    <location>
        <begin position="221"/>
        <end position="389"/>
    </location>
</feature>
<dbReference type="Pfam" id="PF17389">
    <property type="entry name" value="Bac_rhamnosid6H"/>
    <property type="match status" value="1"/>
</dbReference>
<evidence type="ECO:0000259" key="6">
    <source>
        <dbReference type="Pfam" id="PF08531"/>
    </source>
</evidence>
<name>A0A6M4X3W7_9ACTN</name>
<feature type="domain" description="Alpha-L-rhamnosidase concanavalin-like" evidence="5">
    <location>
        <begin position="399"/>
        <end position="508"/>
    </location>
</feature>
<feature type="region of interest" description="Disordered" evidence="4">
    <location>
        <begin position="113"/>
        <end position="209"/>
    </location>
</feature>
<feature type="domain" description="Alpha-L-rhamnosidase six-hairpin glycosidase" evidence="7">
    <location>
        <begin position="512"/>
        <end position="877"/>
    </location>
</feature>
<comment type="catalytic activity">
    <reaction evidence="1">
        <text>Hydrolysis of terminal non-reducing alpha-L-rhamnose residues in alpha-L-rhamnosides.</text>
        <dbReference type="EC" id="3.2.1.40"/>
    </reaction>
</comment>
<dbReference type="Pfam" id="PF08531">
    <property type="entry name" value="Bac_rhamnosid_N"/>
    <property type="match status" value="1"/>
</dbReference>
<dbReference type="InterPro" id="IPR008928">
    <property type="entry name" value="6-hairpin_glycosidase_sf"/>
</dbReference>
<dbReference type="Pfam" id="PF05592">
    <property type="entry name" value="Bac_rhamnosid"/>
    <property type="match status" value="1"/>
</dbReference>
<dbReference type="SUPFAM" id="SSF48208">
    <property type="entry name" value="Six-hairpin glycosidases"/>
    <property type="match status" value="1"/>
</dbReference>
<evidence type="ECO:0000256" key="4">
    <source>
        <dbReference type="SAM" id="MobiDB-lite"/>
    </source>
</evidence>
<dbReference type="Pfam" id="PF25788">
    <property type="entry name" value="Ig_Rha78A_N"/>
    <property type="match status" value="1"/>
</dbReference>
<dbReference type="GO" id="GO:0030596">
    <property type="term" value="F:alpha-L-rhamnosidase activity"/>
    <property type="evidence" value="ECO:0007669"/>
    <property type="project" value="UniProtKB-EC"/>
</dbReference>
<evidence type="ECO:0000256" key="3">
    <source>
        <dbReference type="ARBA" id="ARBA00022801"/>
    </source>
</evidence>
<dbReference type="Gene3D" id="1.50.10.10">
    <property type="match status" value="1"/>
</dbReference>
<dbReference type="InterPro" id="IPR035398">
    <property type="entry name" value="Bac_rhamnosid_C"/>
</dbReference>
<evidence type="ECO:0000313" key="10">
    <source>
        <dbReference type="Proteomes" id="UP000502665"/>
    </source>
</evidence>
<dbReference type="Gene3D" id="2.60.40.10">
    <property type="entry name" value="Immunoglobulins"/>
    <property type="match status" value="1"/>
</dbReference>
<keyword evidence="3 9" id="KW-0378">Hydrolase</keyword>
<feature type="domain" description="Alpha-L-rhamnosidase C-terminal" evidence="8">
    <location>
        <begin position="880"/>
        <end position="954"/>
    </location>
</feature>
<dbReference type="Gene3D" id="2.60.420.10">
    <property type="entry name" value="Maltose phosphorylase, domain 3"/>
    <property type="match status" value="1"/>
</dbReference>
<dbReference type="PANTHER" id="PTHR33307:SF6">
    <property type="entry name" value="ALPHA-RHAMNOSIDASE (EUROFUNG)-RELATED"/>
    <property type="match status" value="1"/>
</dbReference>
<dbReference type="InterPro" id="IPR013783">
    <property type="entry name" value="Ig-like_fold"/>
</dbReference>
<organism evidence="9 10">
    <name type="scientific">Streptomyces asoensis</name>
    <dbReference type="NCBI Taxonomy" id="249586"/>
    <lineage>
        <taxon>Bacteria</taxon>
        <taxon>Bacillati</taxon>
        <taxon>Actinomycetota</taxon>
        <taxon>Actinomycetes</taxon>
        <taxon>Kitasatosporales</taxon>
        <taxon>Streptomycetaceae</taxon>
        <taxon>Streptomyces</taxon>
    </lineage>
</organism>
<dbReference type="EMBL" id="CP049838">
    <property type="protein sequence ID" value="QJT04926.1"/>
    <property type="molecule type" value="Genomic_DNA"/>
</dbReference>
<evidence type="ECO:0000313" key="9">
    <source>
        <dbReference type="EMBL" id="QJT04926.1"/>
    </source>
</evidence>
<dbReference type="Gene3D" id="2.60.120.260">
    <property type="entry name" value="Galactose-binding domain-like"/>
    <property type="match status" value="2"/>
</dbReference>
<reference evidence="9" key="1">
    <citation type="submission" date="2020-03" db="EMBL/GenBank/DDBJ databases">
        <title>Molecular networking-based the target discovery of potent antiproliferative macrolactams: 5/6/7/16 polycyclic ansamycins and glycosylated trienomycin from Streptomyces cacaoi subsp. asoensis.</title>
        <authorList>
            <person name="Liu L.-L."/>
        </authorList>
    </citation>
    <scope>NUCLEOTIDE SEQUENCE [LARGE SCALE GENOMIC DNA]</scope>
    <source>
        <strain evidence="9">H2S5</strain>
    </source>
</reference>
<dbReference type="EC" id="3.2.1.40" evidence="2"/>
<sequence length="975" mass="105339">MNAAPTCLRADELEQPLGLGNRRPRLSWWLPPGSREQFAYRVGTSTGWDSGRVDSADSTHVPYGGPPPGSGERITWRVKVWTDLGESAWSREAWFETGLLDPADWQARWIEPVVPGEPGVPGLPGEPVSDEAGVPGEPGEPVSDEAGVPGEPGEPVSDEAGVPGEPGEPVPGGPGGPGVAGKPVSGESGGPVSGGPVSGGPPAGRRPAPLLRTAFTAGSPVRRARLYATAQGLYEVFLNGERVGDAELTPGFTQYDVRLQVQAYDVTALLREGENALGAVLSDGWFRGQVGVTRAHDQWGERVSFLAQLHLEHADGTTSVVSTDRHWRWAPGPIVAADLIAGQFTDLRRTPVGWDRPGYDDAAWTPVEVADHGHAGLVASPAPPVRRVEELAPVSVTRPRPDRQVFDLGQNINGWVRLTDLGPMGTHLTLTHGESLGPDGDVTTDHLRVDMPFLPEPLPAGQVDRVVSAGRPGEAFEPRHTTHGFRYVRVEGHPGELTADDLRGVVVHSDLRRTGWFDCDDERVTRLHEAARWGLRGNVCDIPTDCPTRERAGWTGDWQLFVPTAAFLYDVSGFSVKWLRDVAADQWPDGTVANISPACRTEGPKGPVAHLNGSAGWGDAVVIVPWQLYLAYGDPGILEELWPAMTAWLGRVERAAREERHPDRIRRSPRPAPHERYLWDTGFHWGEWLVPGEHIGDLEGYAALDKADVATAYFAHSTRLAARIARVLGRDEDADRYRELSERVRAAWRTEFIAADGSLRPDTQAHHVRALAFDLVPAGLRARTAERLVELVRAADTHLGTGFLATPDLLPVLAGSGHLDVAYELLLQDTAPSWLHMIDRGATTVWEHWDGVGADGTPHDSLNHYSKGAVVSFLHRCTAGIRPDEDAPGYRRFTVAPRPGGGLTRARAEHHSPYGPIRSSWHIEDGRFHLSVAVPPGTTAHVVLPDGARHHAGSGTHTYGCAAPDAALTPAGATP</sequence>
<dbReference type="PANTHER" id="PTHR33307">
    <property type="entry name" value="ALPHA-RHAMNOSIDASE (EUROFUNG)"/>
    <property type="match status" value="1"/>
</dbReference>
<evidence type="ECO:0000259" key="5">
    <source>
        <dbReference type="Pfam" id="PF05592"/>
    </source>
</evidence>
<dbReference type="Proteomes" id="UP000502665">
    <property type="component" value="Chromosome"/>
</dbReference>
<dbReference type="InterPro" id="IPR013737">
    <property type="entry name" value="Bac_rhamnosid_N"/>
</dbReference>
<accession>A0A6M4X3W7</accession>
<evidence type="ECO:0000259" key="7">
    <source>
        <dbReference type="Pfam" id="PF17389"/>
    </source>
</evidence>
<protein>
    <recommendedName>
        <fullName evidence="2">alpha-L-rhamnosidase</fullName>
        <ecNumber evidence="2">3.2.1.40</ecNumber>
    </recommendedName>
</protein>
<proteinExistence type="predicted"/>
<dbReference type="InterPro" id="IPR016007">
    <property type="entry name" value="Alpha_rhamnosid"/>
</dbReference>
<dbReference type="InterPro" id="IPR008902">
    <property type="entry name" value="Rhamnosid_concanavalin"/>
</dbReference>
<keyword evidence="10" id="KW-1185">Reference proteome</keyword>
<evidence type="ECO:0000256" key="1">
    <source>
        <dbReference type="ARBA" id="ARBA00001445"/>
    </source>
</evidence>
<dbReference type="RefSeq" id="WP_171400252.1">
    <property type="nucleotide sequence ID" value="NZ_CP049838.1"/>
</dbReference>
<dbReference type="InterPro" id="IPR012341">
    <property type="entry name" value="6hp_glycosidase-like_sf"/>
</dbReference>
<dbReference type="Pfam" id="PF17390">
    <property type="entry name" value="Bac_rhamnosid_C"/>
    <property type="match status" value="1"/>
</dbReference>